<dbReference type="Gene3D" id="3.20.10.10">
    <property type="entry name" value="D-amino Acid Aminotransferase, subunit A, domain 2"/>
    <property type="match status" value="1"/>
</dbReference>
<dbReference type="GO" id="GO:0003824">
    <property type="term" value="F:catalytic activity"/>
    <property type="evidence" value="ECO:0007669"/>
    <property type="project" value="InterPro"/>
</dbReference>
<evidence type="ECO:0000313" key="1">
    <source>
        <dbReference type="EMBL" id="OAV62999.1"/>
    </source>
</evidence>
<comment type="caution">
    <text evidence="1">The sequence shown here is derived from an EMBL/GenBank/DDBJ whole genome shotgun (WGS) entry which is preliminary data.</text>
</comment>
<organism evidence="1 2">
    <name type="scientific">Enteractinococcus helveticum</name>
    <dbReference type="NCBI Taxonomy" id="1837282"/>
    <lineage>
        <taxon>Bacteria</taxon>
        <taxon>Bacillati</taxon>
        <taxon>Actinomycetota</taxon>
        <taxon>Actinomycetes</taxon>
        <taxon>Micrococcales</taxon>
        <taxon>Micrococcaceae</taxon>
    </lineage>
</organism>
<evidence type="ECO:0008006" key="3">
    <source>
        <dbReference type="Google" id="ProtNLM"/>
    </source>
</evidence>
<dbReference type="Pfam" id="PF01063">
    <property type="entry name" value="Aminotran_4"/>
    <property type="match status" value="1"/>
</dbReference>
<dbReference type="Proteomes" id="UP000078292">
    <property type="component" value="Unassembled WGS sequence"/>
</dbReference>
<dbReference type="InterPro" id="IPR036038">
    <property type="entry name" value="Aminotransferase-like"/>
</dbReference>
<dbReference type="OrthoDB" id="4570776at2"/>
<accession>A0A1B7M386</accession>
<gene>
    <name evidence="1" type="ORF">A6F49_03445</name>
</gene>
<evidence type="ECO:0000313" key="2">
    <source>
        <dbReference type="Proteomes" id="UP000078292"/>
    </source>
</evidence>
<dbReference type="SUPFAM" id="SSF56752">
    <property type="entry name" value="D-aminoacid aminotransferase-like PLP-dependent enzymes"/>
    <property type="match status" value="1"/>
</dbReference>
<dbReference type="InterPro" id="IPR043132">
    <property type="entry name" value="BCAT-like_C"/>
</dbReference>
<name>A0A1B7M386_9MICC</name>
<dbReference type="AlphaFoldDB" id="A0A1B7M386"/>
<dbReference type="InterPro" id="IPR001544">
    <property type="entry name" value="Aminotrans_IV"/>
</dbReference>
<dbReference type="RefSeq" id="WP_043056692.1">
    <property type="nucleotide sequence ID" value="NZ_LXEY01000005.1"/>
</dbReference>
<protein>
    <recommendedName>
        <fullName evidence="3">Aminotransferase class IV</fullName>
    </recommendedName>
</protein>
<proteinExistence type="predicted"/>
<sequence length="276" mass="30579">MTGLPQHFIWTGHDFEPTAPAEGGEILVADSWRVREVQVCGLEDHLHRFFAGITAQAEHIGEIRAMDPAVLETALRHRLALVAGQYPGIDLFPRISLEADGRERRLILVARRAPMPRPTTSLWIPNYTDPRIRPTVKGPDIDLMRRLVSEAPADDVVLHDGTNVIETTTGTLLVWEKPTELVFCQATQQLASISAQRIAKFAKSQSLAVTHRPVTIQQIATGEYPVWFANTLHGISPVTTIGSASGEKLIVDHPKTALWQAAWWSRFTEVPRAGLA</sequence>
<reference evidence="1 2" key="1">
    <citation type="submission" date="2016-04" db="EMBL/GenBank/DDBJ databases">
        <title>First whole genome shotgun sequence of the bacterium Enteractinococcus sp. strain UASWS1574.</title>
        <authorList>
            <person name="Crovadore J."/>
            <person name="Chablais R."/>
            <person name="Lefort F."/>
        </authorList>
    </citation>
    <scope>NUCLEOTIDE SEQUENCE [LARGE SCALE GENOMIC DNA]</scope>
    <source>
        <strain evidence="1 2">UASWS1574</strain>
    </source>
</reference>
<keyword evidence="2" id="KW-1185">Reference proteome</keyword>
<dbReference type="STRING" id="1837282.A6F49_03445"/>
<dbReference type="EMBL" id="LXEY01000005">
    <property type="protein sequence ID" value="OAV62999.1"/>
    <property type="molecule type" value="Genomic_DNA"/>
</dbReference>